<accession>A0AAP0Q7S3</accession>
<evidence type="ECO:0000313" key="2">
    <source>
        <dbReference type="EMBL" id="KAK9169314.1"/>
    </source>
</evidence>
<sequence>MNEPKDVTDVTEPKLSFHIWARFEGQLLEMMRVLKMEMRIQLWMEIQDLRGRESPNFGKFLSGPPRVVYIVRLAQKHEIRQVYVRSTARVYEIYLLSETHGKEYLCTVRCRVAGKEESTSNDASDEKALCAQVDRITVEPSVDKVKNDSSGTNEDGWVEVKVSSPSSDGRDGVLARKIYEKTQRSKVLFFPTDFYEATAEISDSNPCIGLTLRLLSLQTKGCVHLEEIYIFAEPVESDATDHPMSAQEKSRESKLLAMLFPTLLQLSNSGVNKRQNRYNPNDKRKGLMPSDDDVEETNSLSHNIRRTKSRELQFGIPLGEGTKLEEANAESAKSTRSDYDGLDPGELRGLEFVSKGNDRSCNQAESLLDQLFHRLGRIETFCERIEKNMLKSFSSIDTRLQRLEQQMELLTARSQSPELFYPSIKLTAPEFSCNDSETNSRYNDDQSYVTSELSKKDTYVKDESRCEESILNSVINYVNEQCCHVPESRHKDVAFYESYNPQLLPQLVVTAPDFSVVDSYSDGDSVNEVADASAVNDNECDGNDTLEMSSEGCSRDKPVMSLDEALACALAGFLSSSSAQTPQSGEINTKENVKEIESRPWETIQVPSNCIPSAPVVNMVRAGPVWEQEFEDECLTCSMNPSTEQCMHGNKQESLVRKDYEIDTLNQSDMKAVGPKESITNLTIELGSGTTIKTLLGSPKDFQESCHGSSQDANANDCGNGKARVECCDKFEKLSKLTFDGAVDFKFPILDVIPRENSITESHILELLGSRSGAMTGDLFKEEVDVTTDSKLDKFLSEESKFPAIDEPFAEELDDLSTQSSMYGNQVKSATRDAWTMNLP</sequence>
<dbReference type="PANTHER" id="PTHR37261:SF1">
    <property type="entry name" value="40S RIBOSOMAL PROTEIN S27"/>
    <property type="match status" value="1"/>
</dbReference>
<organism evidence="2 3">
    <name type="scientific">Stephania yunnanensis</name>
    <dbReference type="NCBI Taxonomy" id="152371"/>
    <lineage>
        <taxon>Eukaryota</taxon>
        <taxon>Viridiplantae</taxon>
        <taxon>Streptophyta</taxon>
        <taxon>Embryophyta</taxon>
        <taxon>Tracheophyta</taxon>
        <taxon>Spermatophyta</taxon>
        <taxon>Magnoliopsida</taxon>
        <taxon>Ranunculales</taxon>
        <taxon>Menispermaceae</taxon>
        <taxon>Menispermoideae</taxon>
        <taxon>Cissampelideae</taxon>
        <taxon>Stephania</taxon>
    </lineage>
</organism>
<feature type="region of interest" description="Disordered" evidence="1">
    <location>
        <begin position="317"/>
        <end position="341"/>
    </location>
</feature>
<dbReference type="PANTHER" id="PTHR37261">
    <property type="entry name" value="40S RIBOSOMAL PROTEIN S27"/>
    <property type="match status" value="1"/>
</dbReference>
<keyword evidence="3" id="KW-1185">Reference proteome</keyword>
<dbReference type="EMBL" id="JBBNAF010000001">
    <property type="protein sequence ID" value="KAK9169314.1"/>
    <property type="molecule type" value="Genomic_DNA"/>
</dbReference>
<comment type="caution">
    <text evidence="2">The sequence shown here is derived from an EMBL/GenBank/DDBJ whole genome shotgun (WGS) entry which is preliminary data.</text>
</comment>
<dbReference type="AlphaFoldDB" id="A0AAP0Q7S3"/>
<dbReference type="Proteomes" id="UP001420932">
    <property type="component" value="Unassembled WGS sequence"/>
</dbReference>
<evidence type="ECO:0000313" key="3">
    <source>
        <dbReference type="Proteomes" id="UP001420932"/>
    </source>
</evidence>
<name>A0AAP0Q7S3_9MAGN</name>
<gene>
    <name evidence="2" type="ORF">Syun_001454</name>
</gene>
<proteinExistence type="predicted"/>
<evidence type="ECO:0000256" key="1">
    <source>
        <dbReference type="SAM" id="MobiDB-lite"/>
    </source>
</evidence>
<feature type="region of interest" description="Disordered" evidence="1">
    <location>
        <begin position="271"/>
        <end position="304"/>
    </location>
</feature>
<reference evidence="2 3" key="1">
    <citation type="submission" date="2024-01" db="EMBL/GenBank/DDBJ databases">
        <title>Genome assemblies of Stephania.</title>
        <authorList>
            <person name="Yang L."/>
        </authorList>
    </citation>
    <scope>NUCLEOTIDE SEQUENCE [LARGE SCALE GENOMIC DNA]</scope>
    <source>
        <strain evidence="2">YNDBR</strain>
        <tissue evidence="2">Leaf</tissue>
    </source>
</reference>
<protein>
    <submittedName>
        <fullName evidence="2">Uncharacterized protein</fullName>
    </submittedName>
</protein>